<dbReference type="AlphaFoldDB" id="A0A3M7PU12"/>
<evidence type="ECO:0000256" key="1">
    <source>
        <dbReference type="PROSITE-ProRule" id="PRU00176"/>
    </source>
</evidence>
<accession>A0A3M7PU12</accession>
<dbReference type="Proteomes" id="UP000276133">
    <property type="component" value="Unassembled WGS sequence"/>
</dbReference>
<feature type="domain" description="RRM" evidence="3">
    <location>
        <begin position="2"/>
        <end position="77"/>
    </location>
</feature>
<dbReference type="Pfam" id="PF00076">
    <property type="entry name" value="RRM_1"/>
    <property type="match status" value="1"/>
</dbReference>
<dbReference type="Gene3D" id="3.30.70.330">
    <property type="match status" value="1"/>
</dbReference>
<dbReference type="SMART" id="SM00360">
    <property type="entry name" value="RRM"/>
    <property type="match status" value="1"/>
</dbReference>
<dbReference type="InterPro" id="IPR035979">
    <property type="entry name" value="RBD_domain_sf"/>
</dbReference>
<name>A0A3M7PU12_BRAPC</name>
<keyword evidence="5" id="KW-1185">Reference proteome</keyword>
<comment type="caution">
    <text evidence="4">The sequence shown here is derived from an EMBL/GenBank/DDBJ whole genome shotgun (WGS) entry which is preliminary data.</text>
</comment>
<protein>
    <recommendedName>
        <fullName evidence="3">RRM domain-containing protein</fullName>
    </recommendedName>
</protein>
<dbReference type="InterPro" id="IPR036053">
    <property type="entry name" value="PABP-dom"/>
</dbReference>
<evidence type="ECO:0000256" key="2">
    <source>
        <dbReference type="SAM" id="Coils"/>
    </source>
</evidence>
<dbReference type="GO" id="GO:0003723">
    <property type="term" value="F:RNA binding"/>
    <property type="evidence" value="ECO:0007669"/>
    <property type="project" value="UniProtKB-UniRule"/>
</dbReference>
<evidence type="ECO:0000313" key="4">
    <source>
        <dbReference type="EMBL" id="RNA02148.1"/>
    </source>
</evidence>
<dbReference type="SUPFAM" id="SSF63570">
    <property type="entry name" value="PABC (PABP) domain"/>
    <property type="match status" value="1"/>
</dbReference>
<organism evidence="4 5">
    <name type="scientific">Brachionus plicatilis</name>
    <name type="common">Marine rotifer</name>
    <name type="synonym">Brachionus muelleri</name>
    <dbReference type="NCBI Taxonomy" id="10195"/>
    <lineage>
        <taxon>Eukaryota</taxon>
        <taxon>Metazoa</taxon>
        <taxon>Spiralia</taxon>
        <taxon>Gnathifera</taxon>
        <taxon>Rotifera</taxon>
        <taxon>Eurotatoria</taxon>
        <taxon>Monogononta</taxon>
        <taxon>Pseudotrocha</taxon>
        <taxon>Ploima</taxon>
        <taxon>Brachionidae</taxon>
        <taxon>Brachionus</taxon>
    </lineage>
</organism>
<reference evidence="4 5" key="1">
    <citation type="journal article" date="2018" name="Sci. Rep.">
        <title>Genomic signatures of local adaptation to the degree of environmental predictability in rotifers.</title>
        <authorList>
            <person name="Franch-Gras L."/>
            <person name="Hahn C."/>
            <person name="Garcia-Roger E.M."/>
            <person name="Carmona M.J."/>
            <person name="Serra M."/>
            <person name="Gomez A."/>
        </authorList>
    </citation>
    <scope>NUCLEOTIDE SEQUENCE [LARGE SCALE GENOMIC DNA]</scope>
    <source>
        <strain evidence="4">HYR1</strain>
    </source>
</reference>
<dbReference type="OrthoDB" id="10517350at2759"/>
<evidence type="ECO:0000259" key="3">
    <source>
        <dbReference type="PROSITE" id="PS50102"/>
    </source>
</evidence>
<keyword evidence="1" id="KW-0694">RNA-binding</keyword>
<feature type="coiled-coil region" evidence="2">
    <location>
        <begin position="60"/>
        <end position="87"/>
    </location>
</feature>
<dbReference type="InterPro" id="IPR012677">
    <property type="entry name" value="Nucleotide-bd_a/b_plait_sf"/>
</dbReference>
<sequence>MASLLVKNLSKQTSIQILQGCFFPYKPFDVVELSESSQDSKMARIKFESWEKAAKAMDQMNKKEILNRKIEIELEQEEQVLTKDDEKKELIAEAVYPIALGRYGHIAPKLTGMLVESIIKNTKHDEEIISGLLSDDIILDELIDYAYDKYVLES</sequence>
<keyword evidence="2" id="KW-0175">Coiled coil</keyword>
<proteinExistence type="predicted"/>
<dbReference type="PROSITE" id="PS50102">
    <property type="entry name" value="RRM"/>
    <property type="match status" value="1"/>
</dbReference>
<dbReference type="EMBL" id="REGN01009026">
    <property type="protein sequence ID" value="RNA02148.1"/>
    <property type="molecule type" value="Genomic_DNA"/>
</dbReference>
<evidence type="ECO:0000313" key="5">
    <source>
        <dbReference type="Proteomes" id="UP000276133"/>
    </source>
</evidence>
<dbReference type="InterPro" id="IPR000504">
    <property type="entry name" value="RRM_dom"/>
</dbReference>
<dbReference type="SUPFAM" id="SSF54928">
    <property type="entry name" value="RNA-binding domain, RBD"/>
    <property type="match status" value="1"/>
</dbReference>
<gene>
    <name evidence="4" type="ORF">BpHYR1_050868</name>
</gene>